<evidence type="ECO:0000256" key="1">
    <source>
        <dbReference type="SAM" id="MobiDB-lite"/>
    </source>
</evidence>
<evidence type="ECO:0008006" key="5">
    <source>
        <dbReference type="Google" id="ProtNLM"/>
    </source>
</evidence>
<name>R7TQ92_CAPTE</name>
<dbReference type="Gene3D" id="3.60.10.10">
    <property type="entry name" value="Endonuclease/exonuclease/phosphatase"/>
    <property type="match status" value="1"/>
</dbReference>
<dbReference type="EnsemblMetazoa" id="CapteT208927">
    <property type="protein sequence ID" value="CapteP208927"/>
    <property type="gene ID" value="CapteG208927"/>
</dbReference>
<evidence type="ECO:0000313" key="3">
    <source>
        <dbReference type="EnsemblMetazoa" id="CapteP208927"/>
    </source>
</evidence>
<reference evidence="3" key="3">
    <citation type="submission" date="2015-06" db="UniProtKB">
        <authorList>
            <consortium name="EnsemblMetazoa"/>
        </authorList>
    </citation>
    <scope>IDENTIFICATION</scope>
</reference>
<keyword evidence="4" id="KW-1185">Reference proteome</keyword>
<dbReference type="SUPFAM" id="SSF56219">
    <property type="entry name" value="DNase I-like"/>
    <property type="match status" value="1"/>
</dbReference>
<reference evidence="2 4" key="2">
    <citation type="journal article" date="2013" name="Nature">
        <title>Insights into bilaterian evolution from three spiralian genomes.</title>
        <authorList>
            <person name="Simakov O."/>
            <person name="Marletaz F."/>
            <person name="Cho S.J."/>
            <person name="Edsinger-Gonzales E."/>
            <person name="Havlak P."/>
            <person name="Hellsten U."/>
            <person name="Kuo D.H."/>
            <person name="Larsson T."/>
            <person name="Lv J."/>
            <person name="Arendt D."/>
            <person name="Savage R."/>
            <person name="Osoegawa K."/>
            <person name="de Jong P."/>
            <person name="Grimwood J."/>
            <person name="Chapman J.A."/>
            <person name="Shapiro H."/>
            <person name="Aerts A."/>
            <person name="Otillar R.P."/>
            <person name="Terry A.Y."/>
            <person name="Boore J.L."/>
            <person name="Grigoriev I.V."/>
            <person name="Lindberg D.R."/>
            <person name="Seaver E.C."/>
            <person name="Weisblat D.A."/>
            <person name="Putnam N.H."/>
            <person name="Rokhsar D.S."/>
        </authorList>
    </citation>
    <scope>NUCLEOTIDE SEQUENCE</scope>
    <source>
        <strain evidence="2 4">I ESC-2004</strain>
    </source>
</reference>
<sequence length="475" mass="53002">MPVSHKRIGKEGNRPRLTFTSAPDAKAFMSSYDCARKERCDGLPSLRLRSGKTKEELATFRKSASAARELNEEAKADGTTSFSLRDNGDILKFRKRENGNWKRDPITPTTSSPADNVTLGVRLANVRFAKQQNSGTDLIDPPPTSAPPPAPMHQPGHLTASSIYLNALSLKHVTSSVNKLVELQNLVASNRTILVAITETWLNDSVFDDEVLPPHFCIHRRDRSVTNPDKRGGGVLLAVDETLPSEHRRVLEPPCEVLACELSPKGAPRVAVLLCYRPPNTDLNAFNNLIEQCIVNVSREFSVLCMLGDFNISNVNWSHFVLRAMSVTRPVADKPVIAELLPNGFKMEHIARSLREGIVAIVYREEIVLTVKLYSPRSSFECIECLVATKPECILRHNETLRDILDMHAPVKSRVVPTRKACEWYNDSIRKPSRTNVRGGGVKQSFPHIAMICDPGQQSRPKVDFYQFLAIQIIL</sequence>
<dbReference type="OrthoDB" id="6780760at2759"/>
<dbReference type="InterPro" id="IPR036691">
    <property type="entry name" value="Endo/exonu/phosph_ase_sf"/>
</dbReference>
<evidence type="ECO:0000313" key="4">
    <source>
        <dbReference type="Proteomes" id="UP000014760"/>
    </source>
</evidence>
<accession>R7TQ92</accession>
<feature type="region of interest" description="Disordered" evidence="1">
    <location>
        <begin position="132"/>
        <end position="154"/>
    </location>
</feature>
<organism evidence="2">
    <name type="scientific">Capitella teleta</name>
    <name type="common">Polychaete worm</name>
    <dbReference type="NCBI Taxonomy" id="283909"/>
    <lineage>
        <taxon>Eukaryota</taxon>
        <taxon>Metazoa</taxon>
        <taxon>Spiralia</taxon>
        <taxon>Lophotrochozoa</taxon>
        <taxon>Annelida</taxon>
        <taxon>Polychaeta</taxon>
        <taxon>Sedentaria</taxon>
        <taxon>Scolecida</taxon>
        <taxon>Capitellidae</taxon>
        <taxon>Capitella</taxon>
    </lineage>
</organism>
<dbReference type="Proteomes" id="UP000014760">
    <property type="component" value="Unassembled WGS sequence"/>
</dbReference>
<dbReference type="PANTHER" id="PTHR46670">
    <property type="entry name" value="ENDO/EXONUCLEASE/PHOSPHATASE DOMAIN-CONTAINING PROTEIN"/>
    <property type="match status" value="1"/>
</dbReference>
<protein>
    <recommendedName>
        <fullName evidence="5">Endonuclease/exonuclease/phosphatase domain-containing protein</fullName>
    </recommendedName>
</protein>
<dbReference type="EMBL" id="AMQN01012661">
    <property type="status" value="NOT_ANNOTATED_CDS"/>
    <property type="molecule type" value="Genomic_DNA"/>
</dbReference>
<dbReference type="EMBL" id="KB309665">
    <property type="protein sequence ID" value="ELT93686.1"/>
    <property type="molecule type" value="Genomic_DNA"/>
</dbReference>
<gene>
    <name evidence="2" type="ORF">CAPTEDRAFT_208927</name>
</gene>
<proteinExistence type="predicted"/>
<dbReference type="PANTHER" id="PTHR46670:SF3">
    <property type="entry name" value="ENDONUCLEASE_EXONUCLEASE_PHOSPHATASE DOMAIN-CONTAINING PROTEIN"/>
    <property type="match status" value="1"/>
</dbReference>
<feature type="compositionally biased region" description="Pro residues" evidence="1">
    <location>
        <begin position="140"/>
        <end position="152"/>
    </location>
</feature>
<reference evidence="4" key="1">
    <citation type="submission" date="2012-12" db="EMBL/GenBank/DDBJ databases">
        <authorList>
            <person name="Hellsten U."/>
            <person name="Grimwood J."/>
            <person name="Chapman J.A."/>
            <person name="Shapiro H."/>
            <person name="Aerts A."/>
            <person name="Otillar R.P."/>
            <person name="Terry A.Y."/>
            <person name="Boore J.L."/>
            <person name="Simakov O."/>
            <person name="Marletaz F."/>
            <person name="Cho S.-J."/>
            <person name="Edsinger-Gonzales E."/>
            <person name="Havlak P."/>
            <person name="Kuo D.-H."/>
            <person name="Larsson T."/>
            <person name="Lv J."/>
            <person name="Arendt D."/>
            <person name="Savage R."/>
            <person name="Osoegawa K."/>
            <person name="de Jong P."/>
            <person name="Lindberg D.R."/>
            <person name="Seaver E.C."/>
            <person name="Weisblat D.A."/>
            <person name="Putnam N.H."/>
            <person name="Grigoriev I.V."/>
            <person name="Rokhsar D.S."/>
        </authorList>
    </citation>
    <scope>NUCLEOTIDE SEQUENCE</scope>
    <source>
        <strain evidence="4">I ESC-2004</strain>
    </source>
</reference>
<dbReference type="AlphaFoldDB" id="R7TQ92"/>
<evidence type="ECO:0000313" key="2">
    <source>
        <dbReference type="EMBL" id="ELT93686.1"/>
    </source>
</evidence>
<dbReference type="HOGENOM" id="CLU_043333_0_0_1"/>